<dbReference type="RefSeq" id="WP_353542919.1">
    <property type="nucleotide sequence ID" value="NZ_BAABRN010000033.1"/>
</dbReference>
<dbReference type="NCBIfam" id="TIGR01552">
    <property type="entry name" value="phd_fam"/>
    <property type="match status" value="1"/>
</dbReference>
<evidence type="ECO:0000256" key="1">
    <source>
        <dbReference type="ARBA" id="ARBA00009981"/>
    </source>
</evidence>
<dbReference type="SUPFAM" id="SSF143120">
    <property type="entry name" value="YefM-like"/>
    <property type="match status" value="1"/>
</dbReference>
<dbReference type="InterPro" id="IPR027417">
    <property type="entry name" value="P-loop_NTPase"/>
</dbReference>
<dbReference type="Gene3D" id="3.40.1620.10">
    <property type="entry name" value="YefM-like domain"/>
    <property type="match status" value="1"/>
</dbReference>
<comment type="caution">
    <text evidence="2">The sequence shown here is derived from an EMBL/GenBank/DDBJ whole genome shotgun (WGS) entry which is preliminary data.</text>
</comment>
<proteinExistence type="inferred from homology"/>
<dbReference type="Proteomes" id="UP001458946">
    <property type="component" value="Unassembled WGS sequence"/>
</dbReference>
<dbReference type="InterPro" id="IPR050678">
    <property type="entry name" value="DNA_Partitioning_ATPase"/>
</dbReference>
<keyword evidence="3" id="KW-1185">Reference proteome</keyword>
<dbReference type="Gene3D" id="3.40.50.300">
    <property type="entry name" value="P-loop containing nucleotide triphosphate hydrolases"/>
    <property type="match status" value="1"/>
</dbReference>
<accession>A0ABP9VCI3</accession>
<dbReference type="Pfam" id="PF07015">
    <property type="entry name" value="VirC1"/>
    <property type="match status" value="1"/>
</dbReference>
<name>A0ABP9VCI3_9DEIO</name>
<dbReference type="InterPro" id="IPR036165">
    <property type="entry name" value="YefM-like_sf"/>
</dbReference>
<dbReference type="PANTHER" id="PTHR13696:SF96">
    <property type="entry name" value="COBQ_COBB_MIND_PARA NUCLEOTIDE BINDING DOMAIN-CONTAINING PROTEIN"/>
    <property type="match status" value="1"/>
</dbReference>
<dbReference type="CDD" id="cd02042">
    <property type="entry name" value="ParAB_family"/>
    <property type="match status" value="1"/>
</dbReference>
<organism evidence="2 3">
    <name type="scientific">Deinococcus xinjiangensis</name>
    <dbReference type="NCBI Taxonomy" id="457454"/>
    <lineage>
        <taxon>Bacteria</taxon>
        <taxon>Thermotogati</taxon>
        <taxon>Deinococcota</taxon>
        <taxon>Deinococci</taxon>
        <taxon>Deinococcales</taxon>
        <taxon>Deinococcaceae</taxon>
        <taxon>Deinococcus</taxon>
    </lineage>
</organism>
<protein>
    <submittedName>
        <fullName evidence="2">Iron-sulfur cluster carrier protein</fullName>
    </submittedName>
</protein>
<dbReference type="InterPro" id="IPR009744">
    <property type="entry name" value="VirC1"/>
</dbReference>
<dbReference type="EMBL" id="BAABRN010000033">
    <property type="protein sequence ID" value="GAA5502947.1"/>
    <property type="molecule type" value="Genomic_DNA"/>
</dbReference>
<dbReference type="PANTHER" id="PTHR13696">
    <property type="entry name" value="P-LOOP CONTAINING NUCLEOSIDE TRIPHOSPHATE HYDROLASE"/>
    <property type="match status" value="1"/>
</dbReference>
<sequence length="259" mass="28119">MSRKQPAGEVGIRALRAELPDVLQQVESTGQQVVVTKRGKAMAVIQPAVEPAAREPHIIALTSLKGGVGKTTISMHLAATLGAMGKRVMVLDADNELSAHRWQQHATREGIELPFEVMAANHNTLMRQARQLESSGYTVIIDTPPNHREILKSAAAVADVIIVPVAATGLDLDRLASTLEMLSELEAAKPNLSYAVVLNRFDKRKGMSRDANTALEAYPRLQTVIHHLSVYEKAFGSVPDDLSPFQKIWAEILQALGAV</sequence>
<evidence type="ECO:0000313" key="3">
    <source>
        <dbReference type="Proteomes" id="UP001458946"/>
    </source>
</evidence>
<comment type="similarity">
    <text evidence="1">Belongs to the phD/YefM antitoxin family.</text>
</comment>
<evidence type="ECO:0000313" key="2">
    <source>
        <dbReference type="EMBL" id="GAA5502947.1"/>
    </source>
</evidence>
<reference evidence="2 3" key="1">
    <citation type="submission" date="2024-02" db="EMBL/GenBank/DDBJ databases">
        <title>Deinococcus xinjiangensis NBRC 107630.</title>
        <authorList>
            <person name="Ichikawa N."/>
            <person name="Katano-Makiyama Y."/>
            <person name="Hidaka K."/>
        </authorList>
    </citation>
    <scope>NUCLEOTIDE SEQUENCE [LARGE SCALE GENOMIC DNA]</scope>
    <source>
        <strain evidence="2 3">NBRC 107630</strain>
    </source>
</reference>
<gene>
    <name evidence="2" type="ORF">Dxin01_02694</name>
</gene>
<dbReference type="SUPFAM" id="SSF52540">
    <property type="entry name" value="P-loop containing nucleoside triphosphate hydrolases"/>
    <property type="match status" value="1"/>
</dbReference>